<accession>A0AAD5NLA5</accession>
<dbReference type="InterPro" id="IPR051708">
    <property type="entry name" value="Plant_Aspart_Prot_A1"/>
</dbReference>
<organism evidence="5 6">
    <name type="scientific">Acer negundo</name>
    <name type="common">Box elder</name>
    <dbReference type="NCBI Taxonomy" id="4023"/>
    <lineage>
        <taxon>Eukaryota</taxon>
        <taxon>Viridiplantae</taxon>
        <taxon>Streptophyta</taxon>
        <taxon>Embryophyta</taxon>
        <taxon>Tracheophyta</taxon>
        <taxon>Spermatophyta</taxon>
        <taxon>Magnoliopsida</taxon>
        <taxon>eudicotyledons</taxon>
        <taxon>Gunneridae</taxon>
        <taxon>Pentapetalae</taxon>
        <taxon>rosids</taxon>
        <taxon>malvids</taxon>
        <taxon>Sapindales</taxon>
        <taxon>Sapindaceae</taxon>
        <taxon>Hippocastanoideae</taxon>
        <taxon>Acereae</taxon>
        <taxon>Acer</taxon>
    </lineage>
</organism>
<dbReference type="EMBL" id="JAJSOW010000104">
    <property type="protein sequence ID" value="KAI9169050.1"/>
    <property type="molecule type" value="Genomic_DNA"/>
</dbReference>
<dbReference type="SUPFAM" id="SSF50630">
    <property type="entry name" value="Acid proteases"/>
    <property type="match status" value="1"/>
</dbReference>
<dbReference type="Pfam" id="PF14543">
    <property type="entry name" value="TAXi_N"/>
    <property type="match status" value="1"/>
</dbReference>
<evidence type="ECO:0000256" key="1">
    <source>
        <dbReference type="ARBA" id="ARBA00007447"/>
    </source>
</evidence>
<keyword evidence="6" id="KW-1185">Reference proteome</keyword>
<comment type="similarity">
    <text evidence="1">Belongs to the peptidase A1 family.</text>
</comment>
<proteinExistence type="inferred from homology"/>
<dbReference type="InterPro" id="IPR032861">
    <property type="entry name" value="TAXi_N"/>
</dbReference>
<keyword evidence="2" id="KW-0645">Protease</keyword>
<gene>
    <name evidence="5" type="ORF">LWI28_006209</name>
</gene>
<dbReference type="InterPro" id="IPR021109">
    <property type="entry name" value="Peptidase_aspartic_dom_sf"/>
</dbReference>
<dbReference type="GO" id="GO:0006508">
    <property type="term" value="P:proteolysis"/>
    <property type="evidence" value="ECO:0007669"/>
    <property type="project" value="UniProtKB-KW"/>
</dbReference>
<evidence type="ECO:0000259" key="4">
    <source>
        <dbReference type="Pfam" id="PF14543"/>
    </source>
</evidence>
<reference evidence="5" key="1">
    <citation type="journal article" date="2022" name="Plant J.">
        <title>Strategies of tolerance reflected in two North American maple genomes.</title>
        <authorList>
            <person name="McEvoy S.L."/>
            <person name="Sezen U.U."/>
            <person name="Trouern-Trend A."/>
            <person name="McMahon S.M."/>
            <person name="Schaberg P.G."/>
            <person name="Yang J."/>
            <person name="Wegrzyn J.L."/>
            <person name="Swenson N.G."/>
        </authorList>
    </citation>
    <scope>NUCLEOTIDE SEQUENCE</scope>
    <source>
        <strain evidence="5">91603</strain>
    </source>
</reference>
<dbReference type="PANTHER" id="PTHR47967:SF60">
    <property type="entry name" value="PROTEIN ASPARTIC PROTEASE IN GUARD CELL 1-LIKE"/>
    <property type="match status" value="1"/>
</dbReference>
<comment type="caution">
    <text evidence="5">The sequence shown here is derived from an EMBL/GenBank/DDBJ whole genome shotgun (WGS) entry which is preliminary data.</text>
</comment>
<feature type="domain" description="Xylanase inhibitor N-terminal" evidence="4">
    <location>
        <begin position="8"/>
        <end position="86"/>
    </location>
</feature>
<dbReference type="PANTHER" id="PTHR47967">
    <property type="entry name" value="OS07G0603500 PROTEIN-RELATED"/>
    <property type="match status" value="1"/>
</dbReference>
<keyword evidence="3" id="KW-0378">Hydrolase</keyword>
<evidence type="ECO:0000256" key="3">
    <source>
        <dbReference type="ARBA" id="ARBA00022801"/>
    </source>
</evidence>
<evidence type="ECO:0000313" key="6">
    <source>
        <dbReference type="Proteomes" id="UP001064489"/>
    </source>
</evidence>
<sequence length="129" mass="14335">MNAIFHVNKCCYEVNHVNESYTKGTPKLETLKFGRTRILNFTVRFVHNNQGSFNVIAGLLGLRGGRMSFTNQILETEGGLSYCLPSYNGISPCVVNIWEWSGWSNSCRCCMGSVGNVVTMVAMSIIKTL</sequence>
<dbReference type="Proteomes" id="UP001064489">
    <property type="component" value="Chromosome 7"/>
</dbReference>
<dbReference type="GO" id="GO:0008233">
    <property type="term" value="F:peptidase activity"/>
    <property type="evidence" value="ECO:0007669"/>
    <property type="project" value="UniProtKB-KW"/>
</dbReference>
<dbReference type="AlphaFoldDB" id="A0AAD5NLA5"/>
<dbReference type="Gene3D" id="2.40.70.10">
    <property type="entry name" value="Acid Proteases"/>
    <property type="match status" value="1"/>
</dbReference>
<evidence type="ECO:0000313" key="5">
    <source>
        <dbReference type="EMBL" id="KAI9169050.1"/>
    </source>
</evidence>
<name>A0AAD5NLA5_ACENE</name>
<protein>
    <recommendedName>
        <fullName evidence="4">Xylanase inhibitor N-terminal domain-containing protein</fullName>
    </recommendedName>
</protein>
<reference evidence="5" key="2">
    <citation type="submission" date="2023-02" db="EMBL/GenBank/DDBJ databases">
        <authorList>
            <person name="Swenson N.G."/>
            <person name="Wegrzyn J.L."/>
            <person name="Mcevoy S.L."/>
        </authorList>
    </citation>
    <scope>NUCLEOTIDE SEQUENCE</scope>
    <source>
        <strain evidence="5">91603</strain>
        <tissue evidence="5">Leaf</tissue>
    </source>
</reference>
<evidence type="ECO:0000256" key="2">
    <source>
        <dbReference type="ARBA" id="ARBA00022670"/>
    </source>
</evidence>